<evidence type="ECO:0000256" key="2">
    <source>
        <dbReference type="ARBA" id="ARBA00022643"/>
    </source>
</evidence>
<dbReference type="RefSeq" id="WP_163985249.1">
    <property type="nucleotide sequence ID" value="NZ_WUEY01000002.1"/>
</dbReference>
<dbReference type="AlphaFoldDB" id="A0A6L9U0V5"/>
<gene>
    <name evidence="5" type="ORF">GR212_04400</name>
</gene>
<evidence type="ECO:0000313" key="6">
    <source>
        <dbReference type="Proteomes" id="UP000483035"/>
    </source>
</evidence>
<dbReference type="SUPFAM" id="SSF51679">
    <property type="entry name" value="Bacterial luciferase-like"/>
    <property type="match status" value="1"/>
</dbReference>
<keyword evidence="3" id="KW-0560">Oxidoreductase</keyword>
<dbReference type="InterPro" id="IPR051260">
    <property type="entry name" value="Diverse_substr_monoxygenases"/>
</dbReference>
<keyword evidence="2" id="KW-0288">FMN</keyword>
<dbReference type="Proteomes" id="UP000483035">
    <property type="component" value="Unassembled WGS sequence"/>
</dbReference>
<dbReference type="InterPro" id="IPR036661">
    <property type="entry name" value="Luciferase-like_sf"/>
</dbReference>
<dbReference type="PANTHER" id="PTHR30011:SF16">
    <property type="entry name" value="C2H2 FINGER DOMAIN TRANSCRIPTION FACTOR (EUROFUNG)-RELATED"/>
    <property type="match status" value="1"/>
</dbReference>
<keyword evidence="1" id="KW-0285">Flavoprotein</keyword>
<comment type="caution">
    <text evidence="5">The sequence shown here is derived from an EMBL/GenBank/DDBJ whole genome shotgun (WGS) entry which is preliminary data.</text>
</comment>
<evidence type="ECO:0000256" key="1">
    <source>
        <dbReference type="ARBA" id="ARBA00022630"/>
    </source>
</evidence>
<organism evidence="5 6">
    <name type="scientific">Rhizobium lusitanum</name>
    <dbReference type="NCBI Taxonomy" id="293958"/>
    <lineage>
        <taxon>Bacteria</taxon>
        <taxon>Pseudomonadati</taxon>
        <taxon>Pseudomonadota</taxon>
        <taxon>Alphaproteobacteria</taxon>
        <taxon>Hyphomicrobiales</taxon>
        <taxon>Rhizobiaceae</taxon>
        <taxon>Rhizobium/Agrobacterium group</taxon>
        <taxon>Rhizobium</taxon>
    </lineage>
</organism>
<proteinExistence type="predicted"/>
<dbReference type="EMBL" id="WUEY01000002">
    <property type="protein sequence ID" value="NEI68804.1"/>
    <property type="molecule type" value="Genomic_DNA"/>
</dbReference>
<evidence type="ECO:0000313" key="5">
    <source>
        <dbReference type="EMBL" id="NEI68804.1"/>
    </source>
</evidence>
<dbReference type="GO" id="GO:0016705">
    <property type="term" value="F:oxidoreductase activity, acting on paired donors, with incorporation or reduction of molecular oxygen"/>
    <property type="evidence" value="ECO:0007669"/>
    <property type="project" value="InterPro"/>
</dbReference>
<protein>
    <submittedName>
        <fullName evidence="5">LLM class flavin-dependent oxidoreductase</fullName>
    </submittedName>
</protein>
<evidence type="ECO:0000256" key="3">
    <source>
        <dbReference type="ARBA" id="ARBA00023002"/>
    </source>
</evidence>
<sequence>MTKPYLALGLAGPHLIELTASRALLSRWDRLPVAFSVLGIDRVDGSAPAPVTLTSSAAGATLAGATNYGRFLITATPQRDHPYNVARRVASLAHLSHGRSGLLIGVRDAYAPEGPKEAPAWGGAGLGGGAPLTAQTAYDAALAVRALEQSWPHDSIIGNRETGILVESNRIVHVDINNSFSIAGPLNAPEPSTGASVIAWYAATAADIPPASANDPIELVLGASGSVPIVALGQEPPPHAVAGVVLRAGLEQSVGDLLDTAERWLAVGFAPIAPGGSLRTALNLTAPAPLPSTARAAFPLPQPHVSL</sequence>
<keyword evidence="4" id="KW-0503">Monooxygenase</keyword>
<name>A0A6L9U0V5_9HYPH</name>
<dbReference type="PANTHER" id="PTHR30011">
    <property type="entry name" value="ALKANESULFONATE MONOOXYGENASE-RELATED"/>
    <property type="match status" value="1"/>
</dbReference>
<dbReference type="Gene3D" id="3.20.20.30">
    <property type="entry name" value="Luciferase-like domain"/>
    <property type="match status" value="1"/>
</dbReference>
<reference evidence="5 6" key="1">
    <citation type="submission" date="2019-12" db="EMBL/GenBank/DDBJ databases">
        <title>Rhizobium genotypes associated with high levels of biological nitrogen fixation by grain legumes in a temperate-maritime cropping system.</title>
        <authorList>
            <person name="Maluk M."/>
            <person name="Francesc Ferrando Molina F."/>
            <person name="Lopez Del Egido L."/>
            <person name="Lafos M."/>
            <person name="Langarica-Fuentes A."/>
            <person name="Gebre Yohannes G."/>
            <person name="Young M.W."/>
            <person name="Martin P."/>
            <person name="Gantlett R."/>
            <person name="Kenicer G."/>
            <person name="Hawes C."/>
            <person name="Begg G.S."/>
            <person name="Quilliam R.S."/>
            <person name="Squire G.R."/>
            <person name="Poole P.S."/>
            <person name="Young P.W."/>
            <person name="Iannetta P.M."/>
            <person name="James E.K."/>
        </authorList>
    </citation>
    <scope>NUCLEOTIDE SEQUENCE [LARGE SCALE GENOMIC DNA]</scope>
    <source>
        <strain evidence="5 6">JHI1118</strain>
    </source>
</reference>
<evidence type="ECO:0000256" key="4">
    <source>
        <dbReference type="ARBA" id="ARBA00023033"/>
    </source>
</evidence>
<accession>A0A6L9U0V5</accession>
<dbReference type="GO" id="GO:0004497">
    <property type="term" value="F:monooxygenase activity"/>
    <property type="evidence" value="ECO:0007669"/>
    <property type="project" value="UniProtKB-KW"/>
</dbReference>